<gene>
    <name evidence="2" type="ORF">NP493_460g00019</name>
</gene>
<keyword evidence="1" id="KW-0472">Membrane</keyword>
<organism evidence="2 3">
    <name type="scientific">Ridgeia piscesae</name>
    <name type="common">Tubeworm</name>
    <dbReference type="NCBI Taxonomy" id="27915"/>
    <lineage>
        <taxon>Eukaryota</taxon>
        <taxon>Metazoa</taxon>
        <taxon>Spiralia</taxon>
        <taxon>Lophotrochozoa</taxon>
        <taxon>Annelida</taxon>
        <taxon>Polychaeta</taxon>
        <taxon>Sedentaria</taxon>
        <taxon>Canalipalpata</taxon>
        <taxon>Sabellida</taxon>
        <taxon>Siboglinidae</taxon>
        <taxon>Ridgeia</taxon>
    </lineage>
</organism>
<keyword evidence="1" id="KW-0812">Transmembrane</keyword>
<name>A0AAD9KZ85_RIDPI</name>
<dbReference type="Proteomes" id="UP001209878">
    <property type="component" value="Unassembled WGS sequence"/>
</dbReference>
<keyword evidence="1" id="KW-1133">Transmembrane helix</keyword>
<protein>
    <submittedName>
        <fullName evidence="2">Uncharacterized protein</fullName>
    </submittedName>
</protein>
<sequence>MGESAISIVNSCVVDRWTETCVVAPHSGSKNAIYHLLSTDTSNEFDVYIVHSEAHVTRATKYNIKMTGIVFVFTALLTYLLYPPADALPREFYCYRMCRNALNKCMEKSCKGKFPALVPVECLAKHTDCNEKCGFMSTMLKYHLDSEKPPVRLRLVE</sequence>
<reference evidence="2" key="1">
    <citation type="journal article" date="2023" name="Mol. Biol. Evol.">
        <title>Third-Generation Sequencing Reveals the Adaptive Role of the Epigenome in Three Deep-Sea Polychaetes.</title>
        <authorList>
            <person name="Perez M."/>
            <person name="Aroh O."/>
            <person name="Sun Y."/>
            <person name="Lan Y."/>
            <person name="Juniper S.K."/>
            <person name="Young C.R."/>
            <person name="Angers B."/>
            <person name="Qian P.Y."/>
        </authorList>
    </citation>
    <scope>NUCLEOTIDE SEQUENCE</scope>
    <source>
        <strain evidence="2">R07B-5</strain>
    </source>
</reference>
<accession>A0AAD9KZ85</accession>
<keyword evidence="3" id="KW-1185">Reference proteome</keyword>
<feature type="transmembrane region" description="Helical" evidence="1">
    <location>
        <begin position="62"/>
        <end position="82"/>
    </location>
</feature>
<proteinExistence type="predicted"/>
<dbReference type="EMBL" id="JAODUO010000460">
    <property type="protein sequence ID" value="KAK2180032.1"/>
    <property type="molecule type" value="Genomic_DNA"/>
</dbReference>
<dbReference type="AlphaFoldDB" id="A0AAD9KZ85"/>
<evidence type="ECO:0000256" key="1">
    <source>
        <dbReference type="SAM" id="Phobius"/>
    </source>
</evidence>
<evidence type="ECO:0000313" key="2">
    <source>
        <dbReference type="EMBL" id="KAK2180032.1"/>
    </source>
</evidence>
<comment type="caution">
    <text evidence="2">The sequence shown here is derived from an EMBL/GenBank/DDBJ whole genome shotgun (WGS) entry which is preliminary data.</text>
</comment>
<evidence type="ECO:0000313" key="3">
    <source>
        <dbReference type="Proteomes" id="UP001209878"/>
    </source>
</evidence>